<evidence type="ECO:0000259" key="8">
    <source>
        <dbReference type="PROSITE" id="PS50905"/>
    </source>
</evidence>
<dbReference type="AlphaFoldDB" id="A0AAE3EI40"/>
<organism evidence="9 10">
    <name type="scientific">Teretinema zuelzerae</name>
    <dbReference type="NCBI Taxonomy" id="156"/>
    <lineage>
        <taxon>Bacteria</taxon>
        <taxon>Pseudomonadati</taxon>
        <taxon>Spirochaetota</taxon>
        <taxon>Spirochaetia</taxon>
        <taxon>Spirochaetales</taxon>
        <taxon>Treponemataceae</taxon>
        <taxon>Teretinema</taxon>
    </lineage>
</organism>
<evidence type="ECO:0000256" key="5">
    <source>
        <dbReference type="ARBA" id="ARBA00023004"/>
    </source>
</evidence>
<dbReference type="GO" id="GO:0005829">
    <property type="term" value="C:cytosol"/>
    <property type="evidence" value="ECO:0007669"/>
    <property type="project" value="TreeGrafter"/>
</dbReference>
<reference evidence="9" key="1">
    <citation type="submission" date="2021-08" db="EMBL/GenBank/DDBJ databases">
        <title>Comparative analyses of Brucepasteria parasyntrophica and Teretinema zuelzerae.</title>
        <authorList>
            <person name="Song Y."/>
            <person name="Brune A."/>
        </authorList>
    </citation>
    <scope>NUCLEOTIDE SEQUENCE</scope>
    <source>
        <strain evidence="9">DSM 1903</strain>
    </source>
</reference>
<proteinExistence type="inferred from homology"/>
<dbReference type="Pfam" id="PF00210">
    <property type="entry name" value="Ferritin"/>
    <property type="match status" value="1"/>
</dbReference>
<dbReference type="PROSITE" id="PS50905">
    <property type="entry name" value="FERRITIN_LIKE"/>
    <property type="match status" value="1"/>
</dbReference>
<comment type="similarity">
    <text evidence="1 7">Belongs to the ferritin family. Prokaryotic subfamily.</text>
</comment>
<sequence length="164" mass="19063">MSEKLKKALNEQINKEFYSSYLYLSMASHFDANALPGFASWMKMQAREEWEHGMKFYEYLYEAGSEVQLEAIAKPPVKFGTPKQIFEETYKHEQGVTASINALFELAKAEKDPKTEVMLHWFINEQVEEEKNDRDILDMLDKVGDSHFGLLQLDQQVMARRAAD</sequence>
<dbReference type="InterPro" id="IPR009078">
    <property type="entry name" value="Ferritin-like_SF"/>
</dbReference>
<evidence type="ECO:0000256" key="4">
    <source>
        <dbReference type="ARBA" id="ARBA00023002"/>
    </source>
</evidence>
<dbReference type="CDD" id="cd01055">
    <property type="entry name" value="Nonheme_Ferritin"/>
    <property type="match status" value="1"/>
</dbReference>
<dbReference type="InterPro" id="IPR012347">
    <property type="entry name" value="Ferritin-like"/>
</dbReference>
<keyword evidence="3 6" id="KW-0479">Metal-binding</keyword>
<feature type="binding site" evidence="6">
    <location>
        <position position="52"/>
    </location>
    <ligand>
        <name>Fe cation</name>
        <dbReference type="ChEBI" id="CHEBI:24875"/>
        <label>1</label>
    </ligand>
</feature>
<feature type="domain" description="Ferritin-like diiron" evidence="8">
    <location>
        <begin position="1"/>
        <end position="144"/>
    </location>
</feature>
<keyword evidence="2 7" id="KW-0409">Iron storage</keyword>
<comment type="caution">
    <text evidence="9">The sequence shown here is derived from an EMBL/GenBank/DDBJ whole genome shotgun (WGS) entry which is preliminary data.</text>
</comment>
<dbReference type="GO" id="GO:0004322">
    <property type="term" value="F:ferroxidase activity"/>
    <property type="evidence" value="ECO:0007669"/>
    <property type="project" value="TreeGrafter"/>
</dbReference>
<keyword evidence="5 6" id="KW-0408">Iron</keyword>
<dbReference type="InterPro" id="IPR009040">
    <property type="entry name" value="Ferritin-like_diiron"/>
</dbReference>
<feature type="binding site" evidence="6">
    <location>
        <position position="93"/>
    </location>
    <ligand>
        <name>Fe cation</name>
        <dbReference type="ChEBI" id="CHEBI:24875"/>
        <label>1</label>
    </ligand>
</feature>
<comment type="subcellular location">
    <subcellularLocation>
        <location evidence="7">Cytoplasm</location>
    </subcellularLocation>
</comment>
<dbReference type="Gene3D" id="1.20.1260.10">
    <property type="match status" value="1"/>
</dbReference>
<dbReference type="InterPro" id="IPR008331">
    <property type="entry name" value="Ferritin_DPS_dom"/>
</dbReference>
<feature type="binding site" evidence="6">
    <location>
        <position position="49"/>
    </location>
    <ligand>
        <name>Fe cation</name>
        <dbReference type="ChEBI" id="CHEBI:24875"/>
        <label>1</label>
    </ligand>
</feature>
<comment type="function">
    <text evidence="7">Iron-storage protein.</text>
</comment>
<dbReference type="SUPFAM" id="SSF47240">
    <property type="entry name" value="Ferritin-like"/>
    <property type="match status" value="1"/>
</dbReference>
<dbReference type="FunFam" id="1.20.1260.10:FF:000001">
    <property type="entry name" value="Non-heme ferritin"/>
    <property type="match status" value="1"/>
</dbReference>
<dbReference type="PANTHER" id="PTHR11431">
    <property type="entry name" value="FERRITIN"/>
    <property type="match status" value="1"/>
</dbReference>
<evidence type="ECO:0000256" key="6">
    <source>
        <dbReference type="PIRSR" id="PIRSR601519-1"/>
    </source>
</evidence>
<evidence type="ECO:0000256" key="3">
    <source>
        <dbReference type="ARBA" id="ARBA00022723"/>
    </source>
</evidence>
<dbReference type="GO" id="GO:0042802">
    <property type="term" value="F:identical protein binding"/>
    <property type="evidence" value="ECO:0007669"/>
    <property type="project" value="UniProtKB-ARBA"/>
</dbReference>
<accession>A0AAE3EI40</accession>
<dbReference type="GO" id="GO:0008198">
    <property type="term" value="F:ferrous iron binding"/>
    <property type="evidence" value="ECO:0007669"/>
    <property type="project" value="TreeGrafter"/>
</dbReference>
<name>A0AAE3EI40_9SPIR</name>
<keyword evidence="4" id="KW-0560">Oxidoreductase</keyword>
<dbReference type="EC" id="1.16.3.2" evidence="7"/>
<dbReference type="GO" id="GO:0006826">
    <property type="term" value="P:iron ion transport"/>
    <property type="evidence" value="ECO:0007669"/>
    <property type="project" value="InterPro"/>
</dbReference>
<dbReference type="InterPro" id="IPR041719">
    <property type="entry name" value="Ferritin_prok"/>
</dbReference>
<dbReference type="InterPro" id="IPR001519">
    <property type="entry name" value="Ferritin"/>
</dbReference>
<dbReference type="PANTHER" id="PTHR11431:SF127">
    <property type="entry name" value="BACTERIAL NON-HEME FERRITIN"/>
    <property type="match status" value="1"/>
</dbReference>
<gene>
    <name evidence="9" type="ORF">K7J14_09115</name>
</gene>
<evidence type="ECO:0000313" key="9">
    <source>
        <dbReference type="EMBL" id="MCD1654862.1"/>
    </source>
</evidence>
<dbReference type="EMBL" id="JAINWA010000003">
    <property type="protein sequence ID" value="MCD1654862.1"/>
    <property type="molecule type" value="Genomic_DNA"/>
</dbReference>
<evidence type="ECO:0000256" key="1">
    <source>
        <dbReference type="ARBA" id="ARBA00006950"/>
    </source>
</evidence>
<dbReference type="GO" id="GO:0008199">
    <property type="term" value="F:ferric iron binding"/>
    <property type="evidence" value="ECO:0007669"/>
    <property type="project" value="InterPro"/>
</dbReference>
<feature type="binding site" evidence="6">
    <location>
        <position position="126"/>
    </location>
    <ligand>
        <name>Fe cation</name>
        <dbReference type="ChEBI" id="CHEBI:24875"/>
        <label>1</label>
    </ligand>
</feature>
<comment type="catalytic activity">
    <reaction evidence="7">
        <text>4 Fe(2+) + O2 + 6 H2O = 4 iron(III) oxide-hydroxide + 12 H(+)</text>
        <dbReference type="Rhea" id="RHEA:11972"/>
        <dbReference type="ChEBI" id="CHEBI:15377"/>
        <dbReference type="ChEBI" id="CHEBI:15378"/>
        <dbReference type="ChEBI" id="CHEBI:15379"/>
        <dbReference type="ChEBI" id="CHEBI:29033"/>
        <dbReference type="ChEBI" id="CHEBI:78619"/>
        <dbReference type="EC" id="1.16.3.2"/>
    </reaction>
</comment>
<evidence type="ECO:0000256" key="7">
    <source>
        <dbReference type="RuleBase" id="RU361145"/>
    </source>
</evidence>
<evidence type="ECO:0000313" key="10">
    <source>
        <dbReference type="Proteomes" id="UP001198163"/>
    </source>
</evidence>
<keyword evidence="10" id="KW-1185">Reference proteome</keyword>
<feature type="binding site" evidence="6">
    <location>
        <position position="16"/>
    </location>
    <ligand>
        <name>Fe cation</name>
        <dbReference type="ChEBI" id="CHEBI:24875"/>
        <label>1</label>
    </ligand>
</feature>
<keyword evidence="7" id="KW-0963">Cytoplasm</keyword>
<protein>
    <recommendedName>
        <fullName evidence="7">Ferritin</fullName>
        <ecNumber evidence="7">1.16.3.2</ecNumber>
    </recommendedName>
</protein>
<evidence type="ECO:0000256" key="2">
    <source>
        <dbReference type="ARBA" id="ARBA00022434"/>
    </source>
</evidence>
<dbReference type="GO" id="GO:0006879">
    <property type="term" value="P:intracellular iron ion homeostasis"/>
    <property type="evidence" value="ECO:0007669"/>
    <property type="project" value="UniProtKB-KW"/>
</dbReference>
<dbReference type="Proteomes" id="UP001198163">
    <property type="component" value="Unassembled WGS sequence"/>
</dbReference>